<feature type="compositionally biased region" description="Polar residues" evidence="7">
    <location>
        <begin position="326"/>
        <end position="335"/>
    </location>
</feature>
<evidence type="ECO:0000256" key="3">
    <source>
        <dbReference type="ARBA" id="ARBA00022723"/>
    </source>
</evidence>
<dbReference type="InterPro" id="IPR002403">
    <property type="entry name" value="Cyt_P450_E_grp-IV"/>
</dbReference>
<keyword evidence="4 5" id="KW-0408">Iron</keyword>
<evidence type="ECO:0000256" key="6">
    <source>
        <dbReference type="RuleBase" id="RU000461"/>
    </source>
</evidence>
<dbReference type="PANTHER" id="PTHR24305:SF166">
    <property type="entry name" value="CYTOCHROME P450 12A4, MITOCHONDRIAL-RELATED"/>
    <property type="match status" value="1"/>
</dbReference>
<feature type="compositionally biased region" description="Basic and acidic residues" evidence="7">
    <location>
        <begin position="192"/>
        <end position="216"/>
    </location>
</feature>
<dbReference type="EMBL" id="CDMZ01000285">
    <property type="protein sequence ID" value="CEM10947.1"/>
    <property type="molecule type" value="Genomic_DNA"/>
</dbReference>
<dbReference type="PROSITE" id="PS00086">
    <property type="entry name" value="CYTOCHROME_P450"/>
    <property type="match status" value="1"/>
</dbReference>
<dbReference type="SUPFAM" id="SSF48264">
    <property type="entry name" value="Cytochrome P450"/>
    <property type="match status" value="1"/>
</dbReference>
<organism evidence="8">
    <name type="scientific">Chromera velia CCMP2878</name>
    <dbReference type="NCBI Taxonomy" id="1169474"/>
    <lineage>
        <taxon>Eukaryota</taxon>
        <taxon>Sar</taxon>
        <taxon>Alveolata</taxon>
        <taxon>Colpodellida</taxon>
        <taxon>Chromeraceae</taxon>
        <taxon>Chromera</taxon>
    </lineage>
</organism>
<dbReference type="PhylomeDB" id="A0A0G4FDK7"/>
<evidence type="ECO:0000256" key="1">
    <source>
        <dbReference type="ARBA" id="ARBA00001971"/>
    </source>
</evidence>
<feature type="compositionally biased region" description="Basic and acidic residues" evidence="7">
    <location>
        <begin position="499"/>
        <end position="514"/>
    </location>
</feature>
<evidence type="ECO:0008006" key="9">
    <source>
        <dbReference type="Google" id="ProtNLM"/>
    </source>
</evidence>
<protein>
    <recommendedName>
        <fullName evidence="9">Cytochrome P450</fullName>
    </recommendedName>
</protein>
<dbReference type="AlphaFoldDB" id="A0A0G4FDK7"/>
<reference evidence="8" key="1">
    <citation type="submission" date="2014-11" db="EMBL/GenBank/DDBJ databases">
        <authorList>
            <person name="Otto D Thomas"/>
            <person name="Naeem Raeece"/>
        </authorList>
    </citation>
    <scope>NUCLEOTIDE SEQUENCE</scope>
</reference>
<evidence type="ECO:0000313" key="8">
    <source>
        <dbReference type="EMBL" id="CEM10947.1"/>
    </source>
</evidence>
<dbReference type="InterPro" id="IPR001128">
    <property type="entry name" value="Cyt_P450"/>
</dbReference>
<dbReference type="InterPro" id="IPR050121">
    <property type="entry name" value="Cytochrome_P450_monoxygenase"/>
</dbReference>
<dbReference type="PRINTS" id="PR00465">
    <property type="entry name" value="EP450IV"/>
</dbReference>
<dbReference type="GO" id="GO:0020037">
    <property type="term" value="F:heme binding"/>
    <property type="evidence" value="ECO:0007669"/>
    <property type="project" value="InterPro"/>
</dbReference>
<feature type="region of interest" description="Disordered" evidence="7">
    <location>
        <begin position="307"/>
        <end position="335"/>
    </location>
</feature>
<proteinExistence type="inferred from homology"/>
<feature type="region of interest" description="Disordered" evidence="7">
    <location>
        <begin position="488"/>
        <end position="543"/>
    </location>
</feature>
<evidence type="ECO:0000256" key="7">
    <source>
        <dbReference type="SAM" id="MobiDB-lite"/>
    </source>
</evidence>
<sequence>MFGTVRLGDVKARDLALVGAAVVSFSVLRFVWRAGRGLVSTWRDAKIRAIREEGDISGFLGLSNGMILMGDGFEKLCKKYREKNGGKKPTVIYMGYSLLLMRPMFLVCGAEANERVLRDVDDFPKMQMFNKNNEPLLGSSLVSSEGAPWRRQRKLLTPLFHFFNLKDNAIPAAVRFSEGQLLEDVRKAQAEITNRKGDEGGGGRENKTKSRKETQRKTLQHGATEIFSRLSLAVVVETIFGGDVDVKTMRELWKEAMKSLMVWAILRLALGSMADWWPFWPCRGALSNIKKLRGSVQELITKRRKQILQKEKEKERESEEKKGSPETGTSTGQVKNSTSDLITLMLQARDPETGEEMSDSLVIDEALLMIVASQQTTSSLLTWTCFFLCKHPEIQGRLYTDLKTRAQSGGVQAAALQSPLLTGVLKEALRLKAGAPFIVRETRAEQDICGLFLPSNAMVLPFFYATHTDEKQWGPEALEFSPDRWLGSSAQTETEGDGAEGRGALREYTERPEMDQESAGEGSERGEKKRKLNEENVTESERERWTILEQQKFRASRHPYSFVPFSAGPRNCIGQKMAMIVAQVAVASLVLNFEISAEPGCDLSKVTAVIEEVLVPSKDFSVRFSERAAEEKKSE</sequence>
<dbReference type="Pfam" id="PF00067">
    <property type="entry name" value="p450"/>
    <property type="match status" value="3"/>
</dbReference>
<comment type="similarity">
    <text evidence="2 6">Belongs to the cytochrome P450 family.</text>
</comment>
<feature type="region of interest" description="Disordered" evidence="7">
    <location>
        <begin position="192"/>
        <end position="219"/>
    </location>
</feature>
<dbReference type="InterPro" id="IPR036396">
    <property type="entry name" value="Cyt_P450_sf"/>
</dbReference>
<name>A0A0G4FDK7_9ALVE</name>
<gene>
    <name evidence="8" type="ORF">Cvel_16376</name>
</gene>
<dbReference type="GO" id="GO:0005506">
    <property type="term" value="F:iron ion binding"/>
    <property type="evidence" value="ECO:0007669"/>
    <property type="project" value="InterPro"/>
</dbReference>
<dbReference type="VEuPathDB" id="CryptoDB:Cvel_16376"/>
<keyword evidence="3 5" id="KW-0479">Metal-binding</keyword>
<keyword evidence="5 6" id="KW-0349">Heme</keyword>
<dbReference type="Gene3D" id="1.10.630.10">
    <property type="entry name" value="Cytochrome P450"/>
    <property type="match status" value="2"/>
</dbReference>
<feature type="binding site" description="axial binding residue" evidence="5">
    <location>
        <position position="572"/>
    </location>
    <ligand>
        <name>heme</name>
        <dbReference type="ChEBI" id="CHEBI:30413"/>
    </ligand>
    <ligandPart>
        <name>Fe</name>
        <dbReference type="ChEBI" id="CHEBI:18248"/>
    </ligandPart>
</feature>
<feature type="compositionally biased region" description="Basic and acidic residues" evidence="7">
    <location>
        <begin position="308"/>
        <end position="324"/>
    </location>
</feature>
<keyword evidence="6" id="KW-0503">Monooxygenase</keyword>
<comment type="cofactor">
    <cofactor evidence="1 5">
        <name>heme</name>
        <dbReference type="ChEBI" id="CHEBI:30413"/>
    </cofactor>
</comment>
<dbReference type="GO" id="GO:0004497">
    <property type="term" value="F:monooxygenase activity"/>
    <property type="evidence" value="ECO:0007669"/>
    <property type="project" value="UniProtKB-KW"/>
</dbReference>
<evidence type="ECO:0000256" key="2">
    <source>
        <dbReference type="ARBA" id="ARBA00010617"/>
    </source>
</evidence>
<dbReference type="InterPro" id="IPR017972">
    <property type="entry name" value="Cyt_P450_CS"/>
</dbReference>
<dbReference type="GO" id="GO:0016705">
    <property type="term" value="F:oxidoreductase activity, acting on paired donors, with incorporation or reduction of molecular oxygen"/>
    <property type="evidence" value="ECO:0007669"/>
    <property type="project" value="InterPro"/>
</dbReference>
<evidence type="ECO:0000256" key="5">
    <source>
        <dbReference type="PIRSR" id="PIRSR602403-1"/>
    </source>
</evidence>
<keyword evidence="6" id="KW-0560">Oxidoreductase</keyword>
<dbReference type="PRINTS" id="PR00385">
    <property type="entry name" value="P450"/>
</dbReference>
<accession>A0A0G4FDK7</accession>
<dbReference type="PANTHER" id="PTHR24305">
    <property type="entry name" value="CYTOCHROME P450"/>
    <property type="match status" value="1"/>
</dbReference>
<evidence type="ECO:0000256" key="4">
    <source>
        <dbReference type="ARBA" id="ARBA00023004"/>
    </source>
</evidence>